<feature type="binding site" evidence="8">
    <location>
        <position position="163"/>
    </location>
    <ligand>
        <name>Mg(2+)</name>
        <dbReference type="ChEBI" id="CHEBI:18420"/>
    </ligand>
</feature>
<dbReference type="SUPFAM" id="SSF53649">
    <property type="entry name" value="Alkaline phosphatase-like"/>
    <property type="match status" value="1"/>
</dbReference>
<dbReference type="InterPro" id="IPR018299">
    <property type="entry name" value="Alkaline_phosphatase_AS"/>
</dbReference>
<comment type="caution">
    <text evidence="11">The sequence shown here is derived from an EMBL/GenBank/DDBJ whole genome shotgun (WGS) entry which is preliminary data.</text>
</comment>
<dbReference type="PANTHER" id="PTHR11596">
    <property type="entry name" value="ALKALINE PHOSPHATASE"/>
    <property type="match status" value="1"/>
</dbReference>
<feature type="binding site" evidence="8">
    <location>
        <position position="356"/>
    </location>
    <ligand>
        <name>Zn(2+)</name>
        <dbReference type="ChEBI" id="CHEBI:29105"/>
        <label>2</label>
    </ligand>
</feature>
<evidence type="ECO:0000256" key="10">
    <source>
        <dbReference type="SAM" id="MobiDB-lite"/>
    </source>
</evidence>
<evidence type="ECO:0000256" key="2">
    <source>
        <dbReference type="ARBA" id="ARBA00022553"/>
    </source>
</evidence>
<feature type="binding site" evidence="8">
    <location>
        <position position="165"/>
    </location>
    <ligand>
        <name>Mg(2+)</name>
        <dbReference type="ChEBI" id="CHEBI:18420"/>
    </ligand>
</feature>
<accession>B6FW38</accession>
<gene>
    <name evidence="11" type="ORF">CLOHIR_00087</name>
</gene>
<dbReference type="InterPro" id="IPR001952">
    <property type="entry name" value="Alkaline_phosphatase"/>
</dbReference>
<evidence type="ECO:0000256" key="6">
    <source>
        <dbReference type="ARBA" id="ARBA00022842"/>
    </source>
</evidence>
<dbReference type="EMBL" id="ABWP01000003">
    <property type="protein sequence ID" value="EEA86316.1"/>
    <property type="molecule type" value="Genomic_DNA"/>
</dbReference>
<feature type="binding site" evidence="8">
    <location>
        <position position="66"/>
    </location>
    <ligand>
        <name>Zn(2+)</name>
        <dbReference type="ChEBI" id="CHEBI:29105"/>
        <label>2</label>
    </ligand>
</feature>
<evidence type="ECO:0000313" key="11">
    <source>
        <dbReference type="EMBL" id="EEA86316.1"/>
    </source>
</evidence>
<feature type="region of interest" description="Disordered" evidence="10">
    <location>
        <begin position="424"/>
        <end position="444"/>
    </location>
</feature>
<evidence type="ECO:0000256" key="1">
    <source>
        <dbReference type="ARBA" id="ARBA00005984"/>
    </source>
</evidence>
<dbReference type="PANTHER" id="PTHR11596:SF5">
    <property type="entry name" value="ALKALINE PHOSPHATASE"/>
    <property type="match status" value="1"/>
</dbReference>
<proteinExistence type="inferred from homology"/>
<reference evidence="11 12" key="1">
    <citation type="submission" date="2008-09" db="EMBL/GenBank/DDBJ databases">
        <authorList>
            <person name="Fulton L."/>
            <person name="Clifton S."/>
            <person name="Fulton B."/>
            <person name="Xu J."/>
            <person name="Minx P."/>
            <person name="Pepin K.H."/>
            <person name="Johnson M."/>
            <person name="Thiruvilangam P."/>
            <person name="Bhonagiri V."/>
            <person name="Nash W.E."/>
            <person name="Mardis E.R."/>
            <person name="Wilson R.K."/>
        </authorList>
    </citation>
    <scope>NUCLEOTIDE SEQUENCE [LARGE SCALE GENOMIC DNA]</scope>
    <source>
        <strain evidence="11 12">DSM 13275</strain>
    </source>
</reference>
<keyword evidence="3 8" id="KW-0479">Metal-binding</keyword>
<feature type="active site" description="Phosphoserine intermediate" evidence="7">
    <location>
        <position position="111"/>
    </location>
</feature>
<comment type="similarity">
    <text evidence="1 9">Belongs to the alkaline phosphatase family.</text>
</comment>
<dbReference type="AlphaFoldDB" id="B6FW38"/>
<dbReference type="Pfam" id="PF00245">
    <property type="entry name" value="Alk_phosphatase"/>
    <property type="match status" value="1"/>
</dbReference>
<feature type="binding site" evidence="8">
    <location>
        <position position="312"/>
    </location>
    <ligand>
        <name>Zn(2+)</name>
        <dbReference type="ChEBI" id="CHEBI:29105"/>
        <label>2</label>
    </ligand>
</feature>
<evidence type="ECO:0000256" key="4">
    <source>
        <dbReference type="ARBA" id="ARBA00022801"/>
    </source>
</evidence>
<feature type="binding site" evidence="8">
    <location>
        <position position="66"/>
    </location>
    <ligand>
        <name>Mg(2+)</name>
        <dbReference type="ChEBI" id="CHEBI:18420"/>
    </ligand>
</feature>
<feature type="binding site" evidence="8">
    <location>
        <position position="502"/>
    </location>
    <ligand>
        <name>Zn(2+)</name>
        <dbReference type="ChEBI" id="CHEBI:29105"/>
        <label>2</label>
    </ligand>
</feature>
<evidence type="ECO:0000256" key="9">
    <source>
        <dbReference type="RuleBase" id="RU003946"/>
    </source>
</evidence>
<evidence type="ECO:0000256" key="5">
    <source>
        <dbReference type="ARBA" id="ARBA00022833"/>
    </source>
</evidence>
<protein>
    <submittedName>
        <fullName evidence="11">Alkaline phosphatase family protein</fullName>
    </submittedName>
</protein>
<sequence>MKNKKIIVVFAVVISLIASFSFGYNIKTKNNDINNTELKSETVEITTSKEKYSGKKPKYIFLFIGDGMSYSQLQLADYYLKKTGNNGLDILKLSTNGTIQNQDKTSLIPDSASTATAMATGEKTKSGNINVSEDGKEKYETITQKLKKDGYKIGIATTVNINHATPAGFSAHRESRKGYYEIGKEMLNTEFDYFAGGDFKDKKGENGDKKSLEKIAEEKGYTVADSEEEFEKLGNNSKKENSSNDEKYLVISDDREKTDAMKYSIDKRYEQENGEEELYSLSDYVKKGIDLLSDKDKKDKGFFMMIEGGKIDWACHKNDAASALHETIDLDNAVDEALKFYNNHKDETLIIVTGDHETGGLAIGNSNSEYDTHLENLGLQKISCDRFNEEYVSKYKKEKTDFKEVLKDIKYVFGLKKPLVFKEEKAKEDSDDDHKHSDENSLELSKSEYERLKNAYELTIKKSSKNRTKEESTLYGSHEPITVEAARILAQKSGVGFTSFSHTAAPMAVFAEGVGASEFDGMYDNTELYEKLIEVIY</sequence>
<dbReference type="STRING" id="500633.CLOHIR_00087"/>
<keyword evidence="2" id="KW-0597">Phosphoprotein</keyword>
<dbReference type="Gene3D" id="3.40.720.10">
    <property type="entry name" value="Alkaline Phosphatase, subunit A"/>
    <property type="match status" value="1"/>
</dbReference>
<keyword evidence="12" id="KW-1185">Reference proteome</keyword>
<dbReference type="HOGENOM" id="CLU_008539_5_0_9"/>
<organism evidence="11 12">
    <name type="scientific">Peptacetobacter hiranonis (strain DSM 13275 / JCM 10541 / KCTC 15199 / TO-931)</name>
    <name type="common">Clostridium hiranonis</name>
    <dbReference type="NCBI Taxonomy" id="500633"/>
    <lineage>
        <taxon>Bacteria</taxon>
        <taxon>Bacillati</taxon>
        <taxon>Bacillota</taxon>
        <taxon>Clostridia</taxon>
        <taxon>Peptostreptococcales</taxon>
        <taxon>Peptostreptococcaceae</taxon>
        <taxon>Peptacetobacter</taxon>
    </lineage>
</organism>
<keyword evidence="6 8" id="KW-0460">Magnesium</keyword>
<dbReference type="GO" id="GO:0004035">
    <property type="term" value="F:alkaline phosphatase activity"/>
    <property type="evidence" value="ECO:0007669"/>
    <property type="project" value="TreeGrafter"/>
</dbReference>
<dbReference type="PROSITE" id="PS00123">
    <property type="entry name" value="ALKALINE_PHOSPHATASE"/>
    <property type="match status" value="1"/>
</dbReference>
<dbReference type="Proteomes" id="UP000003178">
    <property type="component" value="Unassembled WGS sequence"/>
</dbReference>
<feature type="binding site" evidence="8">
    <location>
        <position position="316"/>
    </location>
    <ligand>
        <name>Zn(2+)</name>
        <dbReference type="ChEBI" id="CHEBI:29105"/>
        <label>2</label>
    </ligand>
</feature>
<dbReference type="Gene3D" id="1.10.60.40">
    <property type="match status" value="1"/>
</dbReference>
<dbReference type="GO" id="GO:0046872">
    <property type="term" value="F:metal ion binding"/>
    <property type="evidence" value="ECO:0007669"/>
    <property type="project" value="UniProtKB-KW"/>
</dbReference>
<comment type="cofactor">
    <cofactor evidence="8">
        <name>Zn(2+)</name>
        <dbReference type="ChEBI" id="CHEBI:29105"/>
    </cofactor>
    <text evidence="8">Binds 2 Zn(2+) ions.</text>
</comment>
<evidence type="ECO:0000256" key="3">
    <source>
        <dbReference type="ARBA" id="ARBA00022723"/>
    </source>
</evidence>
<dbReference type="PRINTS" id="PR00113">
    <property type="entry name" value="ALKPHPHTASE"/>
</dbReference>
<dbReference type="RefSeq" id="WP_006439004.1">
    <property type="nucleotide sequence ID" value="NZ_DS995354.1"/>
</dbReference>
<feature type="binding site" evidence="8">
    <location>
        <position position="307"/>
    </location>
    <ligand>
        <name>Mg(2+)</name>
        <dbReference type="ChEBI" id="CHEBI:18420"/>
    </ligand>
</feature>
<name>B6FW38_PEPHT</name>
<dbReference type="eggNOG" id="COG1785">
    <property type="taxonomic scope" value="Bacteria"/>
</dbReference>
<dbReference type="InterPro" id="IPR017850">
    <property type="entry name" value="Alkaline_phosphatase_core_sf"/>
</dbReference>
<evidence type="ECO:0000256" key="8">
    <source>
        <dbReference type="PIRSR" id="PIRSR601952-2"/>
    </source>
</evidence>
<comment type="cofactor">
    <cofactor evidence="8">
        <name>Mg(2+)</name>
        <dbReference type="ChEBI" id="CHEBI:18420"/>
    </cofactor>
    <text evidence="8">Binds 1 Mg(2+) ion.</text>
</comment>
<dbReference type="CDD" id="cd16012">
    <property type="entry name" value="ALP"/>
    <property type="match status" value="1"/>
</dbReference>
<dbReference type="SMART" id="SM00098">
    <property type="entry name" value="alkPPc"/>
    <property type="match status" value="1"/>
</dbReference>
<keyword evidence="4" id="KW-0378">Hydrolase</keyword>
<evidence type="ECO:0000313" key="12">
    <source>
        <dbReference type="Proteomes" id="UP000003178"/>
    </source>
</evidence>
<dbReference type="OrthoDB" id="9794455at2"/>
<feature type="binding site" evidence="8">
    <location>
        <position position="355"/>
    </location>
    <ligand>
        <name>Zn(2+)</name>
        <dbReference type="ChEBI" id="CHEBI:29105"/>
        <label>2</label>
    </ligand>
</feature>
<keyword evidence="5 8" id="KW-0862">Zinc</keyword>
<feature type="region of interest" description="Disordered" evidence="10">
    <location>
        <begin position="226"/>
        <end position="245"/>
    </location>
</feature>
<reference evidence="11 12" key="2">
    <citation type="submission" date="2008-10" db="EMBL/GenBank/DDBJ databases">
        <title>Draft genome sequence of Clostridium hiranonis (DSM 13275).</title>
        <authorList>
            <person name="Sudarsanam P."/>
            <person name="Ley R."/>
            <person name="Guruge J."/>
            <person name="Turnbaugh P.J."/>
            <person name="Mahowald M."/>
            <person name="Liep D."/>
            <person name="Gordon J."/>
        </authorList>
    </citation>
    <scope>NUCLEOTIDE SEQUENCE [LARGE SCALE GENOMIC DNA]</scope>
    <source>
        <strain evidence="11 12">DSM 13275</strain>
    </source>
</reference>
<evidence type="ECO:0000256" key="7">
    <source>
        <dbReference type="PIRSR" id="PIRSR601952-1"/>
    </source>
</evidence>